<dbReference type="AlphaFoldDB" id="A0A6C0JHS2"/>
<accession>A0A6C0JHS2</accession>
<reference evidence="1" key="1">
    <citation type="journal article" date="2020" name="Nature">
        <title>Giant virus diversity and host interactions through global metagenomics.</title>
        <authorList>
            <person name="Schulz F."/>
            <person name="Roux S."/>
            <person name="Paez-Espino D."/>
            <person name="Jungbluth S."/>
            <person name="Walsh D.A."/>
            <person name="Denef V.J."/>
            <person name="McMahon K.D."/>
            <person name="Konstantinidis K.T."/>
            <person name="Eloe-Fadrosh E.A."/>
            <person name="Kyrpides N.C."/>
            <person name="Woyke T."/>
        </authorList>
    </citation>
    <scope>NUCLEOTIDE SEQUENCE</scope>
    <source>
        <strain evidence="1">GVMAG-M-3300027708-5</strain>
    </source>
</reference>
<sequence>MHPLSATFPLKGVNLQGFINIFPKKKGGVAGSEPATRAPRYVGIADI</sequence>
<name>A0A6C0JHS2_9ZZZZ</name>
<organism evidence="1">
    <name type="scientific">viral metagenome</name>
    <dbReference type="NCBI Taxonomy" id="1070528"/>
    <lineage>
        <taxon>unclassified sequences</taxon>
        <taxon>metagenomes</taxon>
        <taxon>organismal metagenomes</taxon>
    </lineage>
</organism>
<proteinExistence type="predicted"/>
<protein>
    <submittedName>
        <fullName evidence="1">Uncharacterized protein</fullName>
    </submittedName>
</protein>
<dbReference type="EMBL" id="MN740405">
    <property type="protein sequence ID" value="QHU04933.1"/>
    <property type="molecule type" value="Genomic_DNA"/>
</dbReference>
<evidence type="ECO:0000313" key="1">
    <source>
        <dbReference type="EMBL" id="QHU04933.1"/>
    </source>
</evidence>